<sequence>MKDMGYVAIREMNIGLRNPWAYSFMALFTVFMLSLLIIHTQGVVNGFSGTSGTMLNLALYLLPLMALMLGSFSLTGEKEEGNWDLLSTYPLGTWPFLAGKYIGLSAVLMSIVAFGFGLSGAAGWLLGSGFDFITYGQLLVFSIGLSVLYLGIAMLIGTLASNRWQALTISVGVWFFTVIAWPSILIAILGMMPYLWIKPAITTLTFLNPAELTRLFTVVKLGGGSTLGPEYYKWMIWIRSPWGTPAFAGVMLVWIGAALTLAYGIWERGRARG</sequence>
<gene>
    <name evidence="2" type="ORF">BBD41_00515</name>
</gene>
<feature type="transmembrane region" description="Helical" evidence="1">
    <location>
        <begin position="242"/>
        <end position="266"/>
    </location>
</feature>
<dbReference type="KEGG" id="pib:BBD41_00515"/>
<evidence type="ECO:0000256" key="1">
    <source>
        <dbReference type="SAM" id="Phobius"/>
    </source>
</evidence>
<dbReference type="EMBL" id="CP016809">
    <property type="protein sequence ID" value="ANY71188.1"/>
    <property type="molecule type" value="Genomic_DNA"/>
</dbReference>
<evidence type="ECO:0000313" key="2">
    <source>
        <dbReference type="EMBL" id="ANY71188.1"/>
    </source>
</evidence>
<keyword evidence="1" id="KW-0812">Transmembrane</keyword>
<accession>A0A1B2DU00</accession>
<name>A0A1B2DU00_9BACL</name>
<feature type="transmembrane region" description="Helical" evidence="1">
    <location>
        <begin position="101"/>
        <end position="126"/>
    </location>
</feature>
<dbReference type="GO" id="GO:0005886">
    <property type="term" value="C:plasma membrane"/>
    <property type="evidence" value="ECO:0007669"/>
    <property type="project" value="UniProtKB-SubCell"/>
</dbReference>
<proteinExistence type="predicted"/>
<dbReference type="RefSeq" id="WP_099476354.1">
    <property type="nucleotide sequence ID" value="NZ_CP016809.1"/>
</dbReference>
<feature type="transmembrane region" description="Helical" evidence="1">
    <location>
        <begin position="58"/>
        <end position="76"/>
    </location>
</feature>
<feature type="transmembrane region" description="Helical" evidence="1">
    <location>
        <begin position="20"/>
        <end position="38"/>
    </location>
</feature>
<reference evidence="2" key="1">
    <citation type="submission" date="2016-08" db="EMBL/GenBank/DDBJ databases">
        <title>Complete Genome Seqeunce of Paenibacillus sp. nov. IHBB 9852 from high altitute lake of Indian trans-Himalayas.</title>
        <authorList>
            <person name="Kiran S."/>
            <person name="Swarnkar M.K."/>
            <person name="Rana A."/>
            <person name="Tewari R."/>
            <person name="Gulati A."/>
        </authorList>
    </citation>
    <scope>NUCLEOTIDE SEQUENCE [LARGE SCALE GENOMIC DNA]</scope>
    <source>
        <strain evidence="2">IHBB 9852</strain>
    </source>
</reference>
<dbReference type="Pfam" id="PF12679">
    <property type="entry name" value="ABC2_membrane_2"/>
    <property type="match status" value="1"/>
</dbReference>
<organism evidence="2">
    <name type="scientific">Paenibacillus ihbetae</name>
    <dbReference type="NCBI Taxonomy" id="1870820"/>
    <lineage>
        <taxon>Bacteria</taxon>
        <taxon>Bacillati</taxon>
        <taxon>Bacillota</taxon>
        <taxon>Bacilli</taxon>
        <taxon>Bacillales</taxon>
        <taxon>Paenibacillaceae</taxon>
        <taxon>Paenibacillus</taxon>
    </lineage>
</organism>
<feature type="transmembrane region" description="Helical" evidence="1">
    <location>
        <begin position="138"/>
        <end position="160"/>
    </location>
</feature>
<protein>
    <submittedName>
        <fullName evidence="2">ABC transporter permease</fullName>
    </submittedName>
</protein>
<keyword evidence="1" id="KW-0472">Membrane</keyword>
<dbReference type="AlphaFoldDB" id="A0A1B2DU00"/>
<keyword evidence="1" id="KW-1133">Transmembrane helix</keyword>
<feature type="transmembrane region" description="Helical" evidence="1">
    <location>
        <begin position="172"/>
        <end position="197"/>
    </location>
</feature>
<dbReference type="PANTHER" id="PTHR43471:SF1">
    <property type="entry name" value="ABC TRANSPORTER PERMEASE PROTEIN NOSY-RELATED"/>
    <property type="match status" value="1"/>
</dbReference>
<dbReference type="PANTHER" id="PTHR43471">
    <property type="entry name" value="ABC TRANSPORTER PERMEASE"/>
    <property type="match status" value="1"/>
</dbReference>
<dbReference type="GO" id="GO:0140359">
    <property type="term" value="F:ABC-type transporter activity"/>
    <property type="evidence" value="ECO:0007669"/>
    <property type="project" value="InterPro"/>
</dbReference>